<feature type="transmembrane region" description="Helical" evidence="5">
    <location>
        <begin position="92"/>
        <end position="110"/>
    </location>
</feature>
<evidence type="ECO:0000313" key="7">
    <source>
        <dbReference type="Proteomes" id="UP000790347"/>
    </source>
</evidence>
<dbReference type="Pfam" id="PF09799">
    <property type="entry name" value="Transmemb_17"/>
    <property type="match status" value="1"/>
</dbReference>
<dbReference type="PANTHER" id="PTHR13531">
    <property type="entry name" value="GEO07735P1-RELATED-RELATED"/>
    <property type="match status" value="1"/>
</dbReference>
<dbReference type="GO" id="GO:0016020">
    <property type="term" value="C:membrane"/>
    <property type="evidence" value="ECO:0007669"/>
    <property type="project" value="UniProtKB-SubCell"/>
</dbReference>
<evidence type="ECO:0000256" key="3">
    <source>
        <dbReference type="ARBA" id="ARBA00022989"/>
    </source>
</evidence>
<organism evidence="6 7">
    <name type="scientific">Dermatophagoides farinae</name>
    <name type="common">American house dust mite</name>
    <dbReference type="NCBI Taxonomy" id="6954"/>
    <lineage>
        <taxon>Eukaryota</taxon>
        <taxon>Metazoa</taxon>
        <taxon>Ecdysozoa</taxon>
        <taxon>Arthropoda</taxon>
        <taxon>Chelicerata</taxon>
        <taxon>Arachnida</taxon>
        <taxon>Acari</taxon>
        <taxon>Acariformes</taxon>
        <taxon>Sarcoptiformes</taxon>
        <taxon>Astigmata</taxon>
        <taxon>Psoroptidia</taxon>
        <taxon>Analgoidea</taxon>
        <taxon>Pyroglyphidae</taxon>
        <taxon>Dermatophagoidinae</taxon>
        <taxon>Dermatophagoides</taxon>
    </lineage>
</organism>
<dbReference type="OrthoDB" id="6417551at2759"/>
<protein>
    <submittedName>
        <fullName evidence="6">Transmembrane protein 17</fullName>
    </submittedName>
</protein>
<feature type="transmembrane region" description="Helical" evidence="5">
    <location>
        <begin position="20"/>
        <end position="40"/>
    </location>
</feature>
<gene>
    <name evidence="6" type="primary">TMEM17</name>
    <name evidence="6" type="ORF">DERF_012525</name>
</gene>
<keyword evidence="2 5" id="KW-0812">Transmembrane</keyword>
<dbReference type="GO" id="GO:1905515">
    <property type="term" value="P:non-motile cilium assembly"/>
    <property type="evidence" value="ECO:0007669"/>
    <property type="project" value="TreeGrafter"/>
</dbReference>
<reference evidence="6" key="2">
    <citation type="journal article" date="2022" name="Res Sq">
        <title>Comparative Genomics Reveals Insights into the Divergent Evolution of Astigmatic Mites and Household Pest Adaptations.</title>
        <authorList>
            <person name="Xiong Q."/>
            <person name="Wan A.T.-Y."/>
            <person name="Liu X.-Y."/>
            <person name="Fung C.S.-H."/>
            <person name="Xiao X."/>
            <person name="Malainual N."/>
            <person name="Hou J."/>
            <person name="Wang L."/>
            <person name="Wang M."/>
            <person name="Yang K."/>
            <person name="Cui Y."/>
            <person name="Leung E."/>
            <person name="Nong W."/>
            <person name="Shin S.-K."/>
            <person name="Au S."/>
            <person name="Jeong K.Y."/>
            <person name="Chew F.T."/>
            <person name="Hui J."/>
            <person name="Leung T.F."/>
            <person name="Tungtrongchitr A."/>
            <person name="Zhong N."/>
            <person name="Liu Z."/>
            <person name="Tsui S."/>
        </authorList>
    </citation>
    <scope>NUCLEOTIDE SEQUENCE</scope>
    <source>
        <strain evidence="6">Derf</strain>
        <tissue evidence="6">Whole organism</tissue>
    </source>
</reference>
<feature type="transmembrane region" description="Helical" evidence="5">
    <location>
        <begin position="122"/>
        <end position="146"/>
    </location>
</feature>
<accession>A0A922HTM8</accession>
<reference evidence="6" key="1">
    <citation type="submission" date="2013-05" db="EMBL/GenBank/DDBJ databases">
        <authorList>
            <person name="Yim A.K.Y."/>
            <person name="Chan T.F."/>
            <person name="Ji K.M."/>
            <person name="Liu X.Y."/>
            <person name="Zhou J.W."/>
            <person name="Li R.Q."/>
            <person name="Yang K.Y."/>
            <person name="Li J."/>
            <person name="Li M."/>
            <person name="Law P.T.W."/>
            <person name="Wu Y.L."/>
            <person name="Cai Z.L."/>
            <person name="Qin H."/>
            <person name="Bao Y."/>
            <person name="Leung R.K.K."/>
            <person name="Ng P.K.S."/>
            <person name="Zou J."/>
            <person name="Zhong X.J."/>
            <person name="Ran P.X."/>
            <person name="Zhong N.S."/>
            <person name="Liu Z.G."/>
            <person name="Tsui S.K.W."/>
        </authorList>
    </citation>
    <scope>NUCLEOTIDE SEQUENCE</scope>
    <source>
        <strain evidence="6">Derf</strain>
        <tissue evidence="6">Whole organism</tissue>
    </source>
</reference>
<proteinExistence type="predicted"/>
<dbReference type="GO" id="GO:0035869">
    <property type="term" value="C:ciliary transition zone"/>
    <property type="evidence" value="ECO:0007669"/>
    <property type="project" value="TreeGrafter"/>
</dbReference>
<evidence type="ECO:0000256" key="2">
    <source>
        <dbReference type="ARBA" id="ARBA00022692"/>
    </source>
</evidence>
<comment type="caution">
    <text evidence="6">The sequence shown here is derived from an EMBL/GenBank/DDBJ whole genome shotgun (WGS) entry which is preliminary data.</text>
</comment>
<dbReference type="Proteomes" id="UP000790347">
    <property type="component" value="Unassembled WGS sequence"/>
</dbReference>
<evidence type="ECO:0000256" key="1">
    <source>
        <dbReference type="ARBA" id="ARBA00004141"/>
    </source>
</evidence>
<keyword evidence="4 5" id="KW-0472">Membrane</keyword>
<dbReference type="InterPro" id="IPR019184">
    <property type="entry name" value="Uncharacterised_TM-17"/>
</dbReference>
<keyword evidence="3 5" id="KW-1133">Transmembrane helix</keyword>
<name>A0A922HTM8_DERFA</name>
<keyword evidence="7" id="KW-1185">Reference proteome</keyword>
<evidence type="ECO:0000256" key="4">
    <source>
        <dbReference type="ARBA" id="ARBA00023136"/>
    </source>
</evidence>
<sequence length="188" mass="22821">MSNLNYRMKNKIQSNVQLQILLHFNIFLFILWIILHIFYYQRIEIIQYCQQVFKNDDLYVFLRNASFTLLTIVEFGRLYAGYYGNRLEKIQYMIAFIFLSTTFQLPNHLFRLITIECWYHHIFIPEIISNLLLLLMTLAEIVFSVWHLKIILEKIYQQQQQQESQQTTSVSKNDDNKHQQQYIGYDNC</sequence>
<comment type="subcellular location">
    <subcellularLocation>
        <location evidence="1">Membrane</location>
        <topology evidence="1">Multi-pass membrane protein</topology>
    </subcellularLocation>
</comment>
<evidence type="ECO:0000313" key="6">
    <source>
        <dbReference type="EMBL" id="KAH9501697.1"/>
    </source>
</evidence>
<evidence type="ECO:0000256" key="5">
    <source>
        <dbReference type="SAM" id="Phobius"/>
    </source>
</evidence>
<feature type="transmembrane region" description="Helical" evidence="5">
    <location>
        <begin position="60"/>
        <end position="80"/>
    </location>
</feature>
<dbReference type="EMBL" id="ASGP02000006">
    <property type="protein sequence ID" value="KAH9501697.1"/>
    <property type="molecule type" value="Genomic_DNA"/>
</dbReference>
<dbReference type="AlphaFoldDB" id="A0A922HTM8"/>
<dbReference type="PANTHER" id="PTHR13531:SF6">
    <property type="entry name" value="TMEM (HUMAN TRANSMEMBRANE PROTEIN) HOMOLOG"/>
    <property type="match status" value="1"/>
</dbReference>